<dbReference type="Proteomes" id="UP000323502">
    <property type="component" value="Unassembled WGS sequence"/>
</dbReference>
<name>A0A1G7QIZ5_9SPHN</name>
<dbReference type="EMBL" id="FNBI01000008">
    <property type="protein sequence ID" value="SDF98456.1"/>
    <property type="molecule type" value="Genomic_DNA"/>
</dbReference>
<evidence type="ECO:0000313" key="2">
    <source>
        <dbReference type="Proteomes" id="UP000323502"/>
    </source>
</evidence>
<reference evidence="1 2" key="1">
    <citation type="submission" date="2016-10" db="EMBL/GenBank/DDBJ databases">
        <authorList>
            <person name="Varghese N."/>
            <person name="Submissions S."/>
        </authorList>
    </citation>
    <scope>NUCLEOTIDE SEQUENCE [LARGE SCALE GENOMIC DNA]</scope>
    <source>
        <strain evidence="1 2">S7-754</strain>
    </source>
</reference>
<keyword evidence="2" id="KW-1185">Reference proteome</keyword>
<proteinExistence type="predicted"/>
<sequence>MRLRTIIGTRLCRRRPGRDGYYRGGDTTRHRHTQLPHHTLHTHIAQIDGKTRRLLLVSDPQ</sequence>
<accession>A0A1G7QIZ5</accession>
<protein>
    <submittedName>
        <fullName evidence="1">Uncharacterized protein</fullName>
    </submittedName>
</protein>
<gene>
    <name evidence="1" type="ORF">SAMN05216557_108130</name>
</gene>
<evidence type="ECO:0000313" key="1">
    <source>
        <dbReference type="EMBL" id="SDF98456.1"/>
    </source>
</evidence>
<organism evidence="1 2">
    <name type="scientific">Sphingomonas carotinifaciens</name>
    <dbReference type="NCBI Taxonomy" id="1166323"/>
    <lineage>
        <taxon>Bacteria</taxon>
        <taxon>Pseudomonadati</taxon>
        <taxon>Pseudomonadota</taxon>
        <taxon>Alphaproteobacteria</taxon>
        <taxon>Sphingomonadales</taxon>
        <taxon>Sphingomonadaceae</taxon>
        <taxon>Sphingomonas</taxon>
    </lineage>
</organism>
<dbReference type="AlphaFoldDB" id="A0A1G7QIZ5"/>